<dbReference type="Pfam" id="PF14646">
    <property type="entry name" value="MYCBPAP"/>
    <property type="match status" value="2"/>
</dbReference>
<dbReference type="PANTHER" id="PTHR48421:SF1">
    <property type="entry name" value="MYCBP-ASSOCIATED PROTEIN"/>
    <property type="match status" value="1"/>
</dbReference>
<dbReference type="OrthoDB" id="10263316at2759"/>
<protein>
    <recommendedName>
        <fullName evidence="4">MYCBP-associated protein</fullName>
    </recommendedName>
</protein>
<dbReference type="AlphaFoldDB" id="A2F780"/>
<reference evidence="2" key="2">
    <citation type="journal article" date="2007" name="Science">
        <title>Draft genome sequence of the sexually transmitted pathogen Trichomonas vaginalis.</title>
        <authorList>
            <person name="Carlton J.M."/>
            <person name="Hirt R.P."/>
            <person name="Silva J.C."/>
            <person name="Delcher A.L."/>
            <person name="Schatz M."/>
            <person name="Zhao Q."/>
            <person name="Wortman J.R."/>
            <person name="Bidwell S.L."/>
            <person name="Alsmark U.C.M."/>
            <person name="Besteiro S."/>
            <person name="Sicheritz-Ponten T."/>
            <person name="Noel C.J."/>
            <person name="Dacks J.B."/>
            <person name="Foster P.G."/>
            <person name="Simillion C."/>
            <person name="Van de Peer Y."/>
            <person name="Miranda-Saavedra D."/>
            <person name="Barton G.J."/>
            <person name="Westrop G.D."/>
            <person name="Mueller S."/>
            <person name="Dessi D."/>
            <person name="Fiori P.L."/>
            <person name="Ren Q."/>
            <person name="Paulsen I."/>
            <person name="Zhang H."/>
            <person name="Bastida-Corcuera F.D."/>
            <person name="Simoes-Barbosa A."/>
            <person name="Brown M.T."/>
            <person name="Hayes R.D."/>
            <person name="Mukherjee M."/>
            <person name="Okumura C.Y."/>
            <person name="Schneider R."/>
            <person name="Smith A.J."/>
            <person name="Vanacova S."/>
            <person name="Villalvazo M."/>
            <person name="Haas B.J."/>
            <person name="Pertea M."/>
            <person name="Feldblyum T.V."/>
            <person name="Utterback T.R."/>
            <person name="Shu C.L."/>
            <person name="Osoegawa K."/>
            <person name="de Jong P.J."/>
            <person name="Hrdy I."/>
            <person name="Horvathova L."/>
            <person name="Zubacova Z."/>
            <person name="Dolezal P."/>
            <person name="Malik S.B."/>
            <person name="Logsdon J.M. Jr."/>
            <person name="Henze K."/>
            <person name="Gupta A."/>
            <person name="Wang C.C."/>
            <person name="Dunne R.L."/>
            <person name="Upcroft J.A."/>
            <person name="Upcroft P."/>
            <person name="White O."/>
            <person name="Salzberg S.L."/>
            <person name="Tang P."/>
            <person name="Chiu C.-H."/>
            <person name="Lee Y.-S."/>
            <person name="Embley T.M."/>
            <person name="Coombs G.H."/>
            <person name="Mottram J.C."/>
            <person name="Tachezy J."/>
            <person name="Fraser-Liggett C.M."/>
            <person name="Johnson P.J."/>
        </authorList>
    </citation>
    <scope>NUCLEOTIDE SEQUENCE [LARGE SCALE GENOMIC DNA]</scope>
    <source>
        <strain evidence="2">G3</strain>
    </source>
</reference>
<dbReference type="Gene3D" id="2.60.40.10">
    <property type="entry name" value="Immunoglobulins"/>
    <property type="match status" value="1"/>
</dbReference>
<evidence type="ECO:0000313" key="2">
    <source>
        <dbReference type="EMBL" id="EAX99247.1"/>
    </source>
</evidence>
<evidence type="ECO:0000313" key="3">
    <source>
        <dbReference type="Proteomes" id="UP000001542"/>
    </source>
</evidence>
<sequence>MSMMKPQINRKKKLVEFRPHEKTREENAMKLHEETQKKWDQIANNLAKKIGRDPTTLAMNSDDMFRRTNEERFLIAQVINALSTKDAGVWKLNPRIGDLYAQVEKPNLANFESIGNPESVDAAKGARPFSWFSSPYYKKLSKQLKSHIEKIKPFEPNFSRLVVVGRPINEEIFEKLPEVQGDTEIIVEEHHEQSEEVKSVVKANIDTNRLFFRATPGVTQAKTVEVTNEGTSAIYYKWELAHDIDLMIGSGSNRTPLRKPVSPNNDVTDNFDWRISDSFIMPKDMQPKTRSEFLFTQIRGSILPGKSMTFSFSFKSDIPGCFTQRWVMRTTPAAESDSPLTIHLRGCCEVDPPDLTSFRKSIDESLHESERTRCVEEILASVFERVEQITQSRNVKTEEQIEGDLLVDDRAPKFDSANSVWGVKYSPALYESLLAVAEESWDALGITGFERFWDYSLTSLTKLIMKVQDGEKKRHLLSKVNEIVRMNMTQSAAGSLSYSIAYVQLSTMFEDLPDIFNHEASIRDIKLNPFVAPKQAENANEDELESTRRKHKRSVKETKKPPPKKGSNKKGAKEEEQTHQQNSQLAMQKTITTADMPPELHAALVAAVKEQLKKKINVFEQLAGESSGVAKQLTRINEVDRLDTDLDAEVEEDDEI</sequence>
<reference evidence="2" key="1">
    <citation type="submission" date="2006-10" db="EMBL/GenBank/DDBJ databases">
        <authorList>
            <person name="Amadeo P."/>
            <person name="Zhao Q."/>
            <person name="Wortman J."/>
            <person name="Fraser-Liggett C."/>
            <person name="Carlton J."/>
        </authorList>
    </citation>
    <scope>NUCLEOTIDE SEQUENCE</scope>
    <source>
        <strain evidence="2">G3</strain>
    </source>
</reference>
<dbReference type="OMA" id="HNEWSWE"/>
<dbReference type="Proteomes" id="UP000001542">
    <property type="component" value="Unassembled WGS sequence"/>
</dbReference>
<evidence type="ECO:0008006" key="4">
    <source>
        <dbReference type="Google" id="ProtNLM"/>
    </source>
</evidence>
<accession>A2F780</accession>
<gene>
    <name evidence="2" type="ORF">TVAG_296320</name>
</gene>
<dbReference type="RefSeq" id="XP_001312177.1">
    <property type="nucleotide sequence ID" value="XM_001312176.1"/>
</dbReference>
<dbReference type="STRING" id="5722.A2F780"/>
<organism evidence="2 3">
    <name type="scientific">Trichomonas vaginalis (strain ATCC PRA-98 / G3)</name>
    <dbReference type="NCBI Taxonomy" id="412133"/>
    <lineage>
        <taxon>Eukaryota</taxon>
        <taxon>Metamonada</taxon>
        <taxon>Parabasalia</taxon>
        <taxon>Trichomonadida</taxon>
        <taxon>Trichomonadidae</taxon>
        <taxon>Trichomonas</taxon>
    </lineage>
</organism>
<feature type="region of interest" description="Disordered" evidence="1">
    <location>
        <begin position="536"/>
        <end position="586"/>
    </location>
</feature>
<dbReference type="VEuPathDB" id="TrichDB:TVAG_296320"/>
<dbReference type="VEuPathDB" id="TrichDB:TVAGG3_0162070"/>
<dbReference type="InterPro" id="IPR032707">
    <property type="entry name" value="MYCBPAP"/>
</dbReference>
<keyword evidence="3" id="KW-1185">Reference proteome</keyword>
<dbReference type="EMBL" id="DS113644">
    <property type="protein sequence ID" value="EAX99247.1"/>
    <property type="molecule type" value="Genomic_DNA"/>
</dbReference>
<dbReference type="KEGG" id="tva:4757053"/>
<evidence type="ECO:0000256" key="1">
    <source>
        <dbReference type="SAM" id="MobiDB-lite"/>
    </source>
</evidence>
<dbReference type="InParanoid" id="A2F780"/>
<feature type="compositionally biased region" description="Basic residues" evidence="1">
    <location>
        <begin position="561"/>
        <end position="570"/>
    </location>
</feature>
<dbReference type="InterPro" id="IPR013783">
    <property type="entry name" value="Ig-like_fold"/>
</dbReference>
<proteinExistence type="predicted"/>
<name>A2F780_TRIV3</name>
<dbReference type="PANTHER" id="PTHR48421">
    <property type="entry name" value="MYCBP-ASSOCIATED PROTEIN"/>
    <property type="match status" value="1"/>
</dbReference>